<keyword evidence="1" id="KW-0732">Signal</keyword>
<feature type="signal peptide" evidence="1">
    <location>
        <begin position="1"/>
        <end position="23"/>
    </location>
</feature>
<protein>
    <submittedName>
        <fullName evidence="2">Uncharacterized protein</fullName>
    </submittedName>
</protein>
<organism evidence="2 3">
    <name type="scientific">Bacteroides faecis</name>
    <dbReference type="NCBI Taxonomy" id="674529"/>
    <lineage>
        <taxon>Bacteria</taxon>
        <taxon>Pseudomonadati</taxon>
        <taxon>Bacteroidota</taxon>
        <taxon>Bacteroidia</taxon>
        <taxon>Bacteroidales</taxon>
        <taxon>Bacteroidaceae</taxon>
        <taxon>Bacteroides</taxon>
    </lineage>
</organism>
<dbReference type="EMBL" id="CZAE01000025">
    <property type="protein sequence ID" value="CUQ08776.1"/>
    <property type="molecule type" value="Genomic_DNA"/>
</dbReference>
<evidence type="ECO:0000313" key="2">
    <source>
        <dbReference type="EMBL" id="CUQ08776.1"/>
    </source>
</evidence>
<evidence type="ECO:0000256" key="1">
    <source>
        <dbReference type="SAM" id="SignalP"/>
    </source>
</evidence>
<evidence type="ECO:0000313" key="3">
    <source>
        <dbReference type="Proteomes" id="UP000095606"/>
    </source>
</evidence>
<dbReference type="RefSeq" id="WP_155520393.1">
    <property type="nucleotide sequence ID" value="NZ_CAXKYA010000021.1"/>
</dbReference>
<gene>
    <name evidence="2" type="ORF">ERS852461_04178</name>
</gene>
<dbReference type="AlphaFoldDB" id="A0A174TI79"/>
<sequence length="75" mass="8636">MRRFIHICLWTLTGIFATASLSAQNPFTYHKGKTYKDVAAYRMEKNIDLNTYTPSTPIITIAKSKNSRPKNKMCH</sequence>
<accession>A0A174TI79</accession>
<feature type="chain" id="PRO_5008033906" evidence="1">
    <location>
        <begin position="24"/>
        <end position="75"/>
    </location>
</feature>
<dbReference type="Proteomes" id="UP000095606">
    <property type="component" value="Unassembled WGS sequence"/>
</dbReference>
<proteinExistence type="predicted"/>
<name>A0A174TI79_9BACE</name>
<reference evidence="2 3" key="1">
    <citation type="submission" date="2015-09" db="EMBL/GenBank/DDBJ databases">
        <authorList>
            <consortium name="Pathogen Informatics"/>
        </authorList>
    </citation>
    <scope>NUCLEOTIDE SEQUENCE [LARGE SCALE GENOMIC DNA]</scope>
    <source>
        <strain evidence="2 3">2789STDY5834846</strain>
    </source>
</reference>